<dbReference type="InterPro" id="IPR023405">
    <property type="entry name" value="Topo_IA_core_domain"/>
</dbReference>
<name>A0A1M3KY21_9BACT</name>
<feature type="site" description="Interaction with DNA" evidence="8">
    <location>
        <position position="154"/>
    </location>
</feature>
<keyword evidence="5 8" id="KW-0799">Topoisomerase</keyword>
<evidence type="ECO:0000313" key="13">
    <source>
        <dbReference type="Proteomes" id="UP000184233"/>
    </source>
</evidence>
<dbReference type="Gene3D" id="3.40.50.140">
    <property type="match status" value="1"/>
</dbReference>
<dbReference type="InterPro" id="IPR000380">
    <property type="entry name" value="Topo_IA"/>
</dbReference>
<evidence type="ECO:0000313" key="12">
    <source>
        <dbReference type="EMBL" id="OJX57283.1"/>
    </source>
</evidence>
<dbReference type="PANTHER" id="PTHR42785">
    <property type="entry name" value="DNA TOPOISOMERASE, TYPE IA, CORE"/>
    <property type="match status" value="1"/>
</dbReference>
<dbReference type="SMART" id="SM00437">
    <property type="entry name" value="TOP1Ac"/>
    <property type="match status" value="1"/>
</dbReference>
<dbReference type="InterPro" id="IPR034149">
    <property type="entry name" value="TOPRIM_TopoI"/>
</dbReference>
<feature type="site" description="Interaction with DNA" evidence="8">
    <location>
        <position position="284"/>
    </location>
</feature>
<evidence type="ECO:0000256" key="4">
    <source>
        <dbReference type="ARBA" id="ARBA00022842"/>
    </source>
</evidence>
<feature type="region of interest" description="Disordered" evidence="9">
    <location>
        <begin position="756"/>
        <end position="802"/>
    </location>
</feature>
<comment type="similarity">
    <text evidence="2 8">Belongs to the type IA topoisomerase family.</text>
</comment>
<comment type="function">
    <text evidence="8">Releases the supercoiling and torsional tension of DNA, which is introduced during the DNA replication and transcription, by transiently cleaving and rejoining one strand of the DNA duplex. Introduces a single-strand break via transesterification at a target site in duplex DNA. The scissile phosphodiester is attacked by the catalytic tyrosine of the enzyme, resulting in the formation of a DNA-(5'-phosphotyrosyl)-enzyme intermediate and the expulsion of a 3'-OH DNA strand. The free DNA strand then undergoes passage around the unbroken strand, thus removing DNA supercoils. Finally, in the religation step, the DNA 3'-OH attacks the covalent intermediate to expel the active-site tyrosine and restore the DNA phosphodiester backbone.</text>
</comment>
<dbReference type="InterPro" id="IPR028612">
    <property type="entry name" value="Topoisom_1_IA"/>
</dbReference>
<evidence type="ECO:0000256" key="3">
    <source>
        <dbReference type="ARBA" id="ARBA00022723"/>
    </source>
</evidence>
<evidence type="ECO:0000256" key="8">
    <source>
        <dbReference type="HAMAP-Rule" id="MF_00952"/>
    </source>
</evidence>
<feature type="region of interest" description="Interaction with DNA" evidence="8">
    <location>
        <begin position="162"/>
        <end position="167"/>
    </location>
</feature>
<dbReference type="EMBL" id="MKVH01000024">
    <property type="protein sequence ID" value="OJX57283.1"/>
    <property type="molecule type" value="Genomic_DNA"/>
</dbReference>
<dbReference type="PROSITE" id="PS00396">
    <property type="entry name" value="TOPO_IA_1"/>
    <property type="match status" value="1"/>
</dbReference>
<gene>
    <name evidence="8" type="primary">topA</name>
    <name evidence="12" type="ORF">BGO89_12420</name>
</gene>
<feature type="domain" description="Topo IA-type catalytic" evidence="11">
    <location>
        <begin position="128"/>
        <end position="572"/>
    </location>
</feature>
<feature type="active site" description="O-(5'-phospho-DNA)-tyrosine intermediate" evidence="8">
    <location>
        <position position="282"/>
    </location>
</feature>
<dbReference type="AlphaFoldDB" id="A0A1M3KY21"/>
<dbReference type="HAMAP" id="MF_00952">
    <property type="entry name" value="Topoisom_1_prok"/>
    <property type="match status" value="1"/>
</dbReference>
<dbReference type="InterPro" id="IPR013826">
    <property type="entry name" value="Topo_IA_cen_sub3"/>
</dbReference>
<feature type="site" description="Interaction with DNA" evidence="8">
    <location>
        <position position="32"/>
    </location>
</feature>
<dbReference type="Gene3D" id="2.70.20.10">
    <property type="entry name" value="Topoisomerase I, domain 3"/>
    <property type="match status" value="1"/>
</dbReference>
<dbReference type="CDD" id="cd03363">
    <property type="entry name" value="TOPRIM_TopoIA_TopoI"/>
    <property type="match status" value="1"/>
</dbReference>
<feature type="compositionally biased region" description="Basic residues" evidence="9">
    <location>
        <begin position="777"/>
        <end position="802"/>
    </location>
</feature>
<sequence>MKNLVIVESPSKAKTIQKYLGDDFTVTSCMGHIRDLPGNDKAIDIEHDFEPVYEISEDKKKIVADLKKMAKQAETVWLASDEDREGEAIAWHLTEALELPAPKTRRIVFHEITKPAILKAIEHPRNVDRNLVDAQQARRVLDRLVGYGLSPVLWRKIQKNLSAGRVQSVAVRLVVEREREIQNFTSTSQFKITAEFDVNGKTLTAELPKRFDTEEEARAFLERCKGAVYSIANLETKPAKKSPSAPFTTSTLQQEASRKLGYSLSRTMKLAQDLYEGGHITYMRTDSVNLSELAIGAARDEVRSSFGADYSNPKNFTTKVASAQEAHEAIRPTDFSRRTAGESDPHKKLYDLIYKRAIASQMADARIERTIATISISTMPETLTATGEVLVFDGFLKVYLESTDEEQDEENSKMLPPLTVGDMLGLRTLQAQERYARPPARYTEASLVKKLEELGIGRPSTYAPTISTIQARQYVVKEDRDGRQREVRVLTLAKDEITRRVDLENTGAEKSKLFPTDIGGVVTDFLTKHFDDIMDYNFTANVEKQFDEIAQGHIRWNDMIRDFYVPFEEEVKRTSATAERQSGERHIGIDPKSGKNVYVRLGRYGPLAQIGDADDPDKRQKGLPGTLSINTISLEEALELFKFPLPVGDFEGSVMEVKVGRFGPYIEHNGAFYSIPKGEDPHTVTQTRAIEIIEARRIALAERTIKEFPEDPTVKILKGRWGPYIVVGKQNVRIPKGTDAATLTLEECLQLAAQQAPAPKKAAAKKTAEQAPVAKKTAAKKTPAKKAAKKTAAKKAARKTTK</sequence>
<dbReference type="GO" id="GO:0003917">
    <property type="term" value="F:DNA topoisomerase type I (single strand cut, ATP-independent) activity"/>
    <property type="evidence" value="ECO:0007669"/>
    <property type="project" value="UniProtKB-UniRule"/>
</dbReference>
<evidence type="ECO:0000256" key="5">
    <source>
        <dbReference type="ARBA" id="ARBA00023029"/>
    </source>
</evidence>
<protein>
    <recommendedName>
        <fullName evidence="8">DNA topoisomerase 1</fullName>
        <ecNumber evidence="8">5.6.2.1</ecNumber>
    </recommendedName>
    <alternativeName>
        <fullName evidence="8">DNA topoisomerase I</fullName>
    </alternativeName>
</protein>
<organism evidence="12 13">
    <name type="scientific">Candidatus Kapaibacterium thiocyanatum</name>
    <dbReference type="NCBI Taxonomy" id="1895771"/>
    <lineage>
        <taxon>Bacteria</taxon>
        <taxon>Pseudomonadati</taxon>
        <taxon>Candidatus Kapaibacteriota</taxon>
        <taxon>Candidatus Kapaibacteriia</taxon>
        <taxon>Candidatus Kapaibacteriales</taxon>
        <taxon>Candidatus Kapaibacteriaceae</taxon>
        <taxon>Candidatus Kapaibacterium</taxon>
    </lineage>
</organism>
<dbReference type="InterPro" id="IPR013825">
    <property type="entry name" value="Topo_IA_cen_sub2"/>
</dbReference>
<dbReference type="STRING" id="1895771.BGO89_12420"/>
<dbReference type="EC" id="5.6.2.1" evidence="8"/>
<dbReference type="InterPro" id="IPR003601">
    <property type="entry name" value="Topo_IA_2"/>
</dbReference>
<dbReference type="GO" id="GO:0003677">
    <property type="term" value="F:DNA binding"/>
    <property type="evidence" value="ECO:0007669"/>
    <property type="project" value="UniProtKB-KW"/>
</dbReference>
<feature type="site" description="Interaction with DNA" evidence="8">
    <location>
        <position position="472"/>
    </location>
</feature>
<dbReference type="SUPFAM" id="SSF56712">
    <property type="entry name" value="Prokaryotic type I DNA topoisomerase"/>
    <property type="match status" value="1"/>
</dbReference>
<keyword evidence="4" id="KW-0460">Magnesium</keyword>
<dbReference type="PROSITE" id="PS52039">
    <property type="entry name" value="TOPO_IA_2"/>
    <property type="match status" value="1"/>
</dbReference>
<dbReference type="InterPro" id="IPR013497">
    <property type="entry name" value="Topo_IA_cen"/>
</dbReference>
<evidence type="ECO:0000256" key="6">
    <source>
        <dbReference type="ARBA" id="ARBA00023125"/>
    </source>
</evidence>
<dbReference type="InterPro" id="IPR003602">
    <property type="entry name" value="Topo_IA_DNA-bd_dom"/>
</dbReference>
<dbReference type="Gene3D" id="1.10.460.10">
    <property type="entry name" value="Topoisomerase I, domain 2"/>
    <property type="match status" value="1"/>
</dbReference>
<dbReference type="InterPro" id="IPR006171">
    <property type="entry name" value="TOPRIM_dom"/>
</dbReference>
<feature type="site" description="Interaction with DNA" evidence="8">
    <location>
        <position position="138"/>
    </location>
</feature>
<dbReference type="InterPro" id="IPR023406">
    <property type="entry name" value="Topo_IA_AS"/>
</dbReference>
<evidence type="ECO:0000256" key="7">
    <source>
        <dbReference type="ARBA" id="ARBA00023235"/>
    </source>
</evidence>
<evidence type="ECO:0000256" key="9">
    <source>
        <dbReference type="SAM" id="MobiDB-lite"/>
    </source>
</evidence>
<dbReference type="GO" id="GO:0006265">
    <property type="term" value="P:DNA topological change"/>
    <property type="evidence" value="ECO:0007669"/>
    <property type="project" value="UniProtKB-UniRule"/>
</dbReference>
<comment type="caution">
    <text evidence="12">The sequence shown here is derived from an EMBL/GenBank/DDBJ whole genome shotgun (WGS) entry which is preliminary data.</text>
</comment>
<accession>A0A1M3KY21</accession>
<dbReference type="CDD" id="cd00186">
    <property type="entry name" value="TOP1Ac"/>
    <property type="match status" value="1"/>
</dbReference>
<dbReference type="InterPro" id="IPR025589">
    <property type="entry name" value="Toprim_C_rpt"/>
</dbReference>
<evidence type="ECO:0000259" key="10">
    <source>
        <dbReference type="PROSITE" id="PS50880"/>
    </source>
</evidence>
<dbReference type="PANTHER" id="PTHR42785:SF1">
    <property type="entry name" value="DNA TOPOISOMERASE"/>
    <property type="match status" value="1"/>
</dbReference>
<feature type="site" description="Interaction with DNA" evidence="8">
    <location>
        <position position="147"/>
    </location>
</feature>
<dbReference type="Pfam" id="PF01131">
    <property type="entry name" value="Topoisom_bac"/>
    <property type="match status" value="1"/>
</dbReference>
<dbReference type="SMART" id="SM00436">
    <property type="entry name" value="TOP1Bc"/>
    <property type="match status" value="1"/>
</dbReference>
<dbReference type="GO" id="GO:0046872">
    <property type="term" value="F:metal ion binding"/>
    <property type="evidence" value="ECO:0007669"/>
    <property type="project" value="UniProtKB-KW"/>
</dbReference>
<feature type="site" description="Interaction with DNA" evidence="8">
    <location>
        <position position="142"/>
    </location>
</feature>
<feature type="site" description="Interaction with DNA" evidence="8">
    <location>
        <position position="139"/>
    </location>
</feature>
<dbReference type="Gene3D" id="1.10.290.10">
    <property type="entry name" value="Topoisomerase I, domain 4"/>
    <property type="match status" value="1"/>
</dbReference>
<evidence type="ECO:0000256" key="2">
    <source>
        <dbReference type="ARBA" id="ARBA00009446"/>
    </source>
</evidence>
<dbReference type="NCBIfam" id="TIGR01051">
    <property type="entry name" value="topA_bact"/>
    <property type="match status" value="1"/>
</dbReference>
<dbReference type="Pfam" id="PF01751">
    <property type="entry name" value="Toprim"/>
    <property type="match status" value="1"/>
</dbReference>
<comment type="catalytic activity">
    <reaction evidence="1 8">
        <text>ATP-independent breakage of single-stranded DNA, followed by passage and rejoining.</text>
        <dbReference type="EC" id="5.6.2.1"/>
    </reaction>
</comment>
<dbReference type="Proteomes" id="UP000184233">
    <property type="component" value="Unassembled WGS sequence"/>
</dbReference>
<feature type="domain" description="Toprim" evidence="10">
    <location>
        <begin position="2"/>
        <end position="112"/>
    </location>
</feature>
<dbReference type="InterPro" id="IPR013824">
    <property type="entry name" value="Topo_IA_cen_sub1"/>
</dbReference>
<dbReference type="InterPro" id="IPR005733">
    <property type="entry name" value="TopoI_bac-type"/>
</dbReference>
<dbReference type="Pfam" id="PF13368">
    <property type="entry name" value="Toprim_C_rpt"/>
    <property type="match status" value="3"/>
</dbReference>
<dbReference type="PRINTS" id="PR00417">
    <property type="entry name" value="PRTPISMRASEI"/>
</dbReference>
<keyword evidence="7 8" id="KW-0413">Isomerase</keyword>
<dbReference type="PROSITE" id="PS50880">
    <property type="entry name" value="TOPRIM"/>
    <property type="match status" value="1"/>
</dbReference>
<keyword evidence="3" id="KW-0479">Metal-binding</keyword>
<proteinExistence type="inferred from homology"/>
<keyword evidence="6 8" id="KW-0238">DNA-binding</keyword>
<reference evidence="12 13" key="1">
    <citation type="submission" date="2016-09" db="EMBL/GenBank/DDBJ databases">
        <title>Genome-resolved meta-omics ties microbial dynamics to process performance in biotechnology for thiocyanate degradation.</title>
        <authorList>
            <person name="Kantor R.S."/>
            <person name="Huddy R.J."/>
            <person name="Iyer R."/>
            <person name="Thomas B.C."/>
            <person name="Brown C.T."/>
            <person name="Anantharaman K."/>
            <person name="Tringe S."/>
            <person name="Hettich R.L."/>
            <person name="Harrison S.T."/>
            <person name="Banfield J.F."/>
        </authorList>
    </citation>
    <scope>NUCLEOTIDE SEQUENCE [LARGE SCALE GENOMIC DNA]</scope>
    <source>
        <strain evidence="12">59-99</strain>
    </source>
</reference>
<evidence type="ECO:0000256" key="1">
    <source>
        <dbReference type="ARBA" id="ARBA00000213"/>
    </source>
</evidence>
<evidence type="ECO:0000259" key="11">
    <source>
        <dbReference type="PROSITE" id="PS52039"/>
    </source>
</evidence>
<dbReference type="SMART" id="SM00493">
    <property type="entry name" value="TOPRIM"/>
    <property type="match status" value="1"/>
</dbReference>
<comment type="subunit">
    <text evidence="8">Monomer.</text>
</comment>